<keyword evidence="6" id="KW-1015">Disulfide bond</keyword>
<dbReference type="InterPro" id="IPR001759">
    <property type="entry name" value="PTX_dom"/>
</dbReference>
<dbReference type="GeneID" id="129325478"/>
<dbReference type="KEGG" id="emc:129325478"/>
<evidence type="ECO:0000256" key="8">
    <source>
        <dbReference type="PROSITE-ProRule" id="PRU01172"/>
    </source>
</evidence>
<evidence type="ECO:0000256" key="2">
    <source>
        <dbReference type="ARBA" id="ARBA00022525"/>
    </source>
</evidence>
<dbReference type="PRINTS" id="PR00895">
    <property type="entry name" value="PENTAXIN"/>
</dbReference>
<dbReference type="Pfam" id="PF00354">
    <property type="entry name" value="Pentaxin"/>
    <property type="match status" value="1"/>
</dbReference>
<name>A0AA97KSV8_EUBMA</name>
<evidence type="ECO:0000313" key="11">
    <source>
        <dbReference type="Proteomes" id="UP001190640"/>
    </source>
</evidence>
<evidence type="ECO:0000256" key="3">
    <source>
        <dbReference type="ARBA" id="ARBA00022723"/>
    </source>
</evidence>
<dbReference type="Proteomes" id="UP001190640">
    <property type="component" value="Chromosome 1"/>
</dbReference>
<dbReference type="Gene3D" id="2.60.120.200">
    <property type="match status" value="1"/>
</dbReference>
<sequence>MSFIFPEEGDSYVTLKSVQGITLQNFTICLRCFTNLFKQYALFSSATKDQDRDIVIYKRYTGRGEYPQYVVCIGGKEVVFRVPDSFLRWQSSCVTWDSETGVITLWVDGYTLARRVVQKGYFIETNGLVILGKYNFCSPYGSTATFFSGEIKDVYMWNVTISVMDLTMTSWDSQSVSPIINWRDLQFEITGNVTLI</sequence>
<organism evidence="11 12">
    <name type="scientific">Eublepharis macularius</name>
    <name type="common">Leopard gecko</name>
    <name type="synonym">Cyrtodactylus macularius</name>
    <dbReference type="NCBI Taxonomy" id="481883"/>
    <lineage>
        <taxon>Eukaryota</taxon>
        <taxon>Metazoa</taxon>
        <taxon>Chordata</taxon>
        <taxon>Craniata</taxon>
        <taxon>Vertebrata</taxon>
        <taxon>Euteleostomi</taxon>
        <taxon>Lepidosauria</taxon>
        <taxon>Squamata</taxon>
        <taxon>Bifurcata</taxon>
        <taxon>Gekkota</taxon>
        <taxon>Eublepharidae</taxon>
        <taxon>Eublepharinae</taxon>
        <taxon>Eublepharis</taxon>
    </lineage>
</organism>
<evidence type="ECO:0000256" key="9">
    <source>
        <dbReference type="RuleBase" id="RU362112"/>
    </source>
</evidence>
<keyword evidence="4" id="KW-0732">Signal</keyword>
<keyword evidence="11" id="KW-1185">Reference proteome</keyword>
<comment type="cofactor">
    <cofactor evidence="9">
        <name>Ca(2+)</name>
        <dbReference type="ChEBI" id="CHEBI:29108"/>
    </cofactor>
    <text evidence="9">Binds 2 calcium ions per subunit.</text>
</comment>
<keyword evidence="2" id="KW-0964">Secreted</keyword>
<reference evidence="12" key="1">
    <citation type="submission" date="2025-08" db="UniProtKB">
        <authorList>
            <consortium name="RefSeq"/>
        </authorList>
    </citation>
    <scope>IDENTIFICATION</scope>
    <source>
        <tissue evidence="12">Blood</tissue>
    </source>
</reference>
<evidence type="ECO:0000256" key="7">
    <source>
        <dbReference type="ARBA" id="ARBA00038102"/>
    </source>
</evidence>
<evidence type="ECO:0000256" key="6">
    <source>
        <dbReference type="ARBA" id="ARBA00023157"/>
    </source>
</evidence>
<dbReference type="GO" id="GO:0046872">
    <property type="term" value="F:metal ion binding"/>
    <property type="evidence" value="ECO:0007669"/>
    <property type="project" value="UniProtKB-KW"/>
</dbReference>
<dbReference type="SMART" id="SM00159">
    <property type="entry name" value="PTX"/>
    <property type="match status" value="1"/>
</dbReference>
<evidence type="ECO:0000256" key="4">
    <source>
        <dbReference type="ARBA" id="ARBA00022729"/>
    </source>
</evidence>
<accession>A0AA97KSV8</accession>
<evidence type="ECO:0000259" key="10">
    <source>
        <dbReference type="PROSITE" id="PS51828"/>
    </source>
</evidence>
<evidence type="ECO:0000313" key="12">
    <source>
        <dbReference type="RefSeq" id="XP_054829126.1"/>
    </source>
</evidence>
<dbReference type="AlphaFoldDB" id="A0AA97KSV8"/>
<keyword evidence="3 9" id="KW-0479">Metal-binding</keyword>
<protein>
    <recommendedName>
        <fullName evidence="9">Pentraxin family member</fullName>
    </recommendedName>
</protein>
<keyword evidence="5 9" id="KW-0106">Calcium</keyword>
<evidence type="ECO:0000256" key="5">
    <source>
        <dbReference type="ARBA" id="ARBA00022837"/>
    </source>
</evidence>
<feature type="domain" description="Pentraxin (PTX)" evidence="10">
    <location>
        <begin position="1"/>
        <end position="196"/>
    </location>
</feature>
<dbReference type="GO" id="GO:0005576">
    <property type="term" value="C:extracellular region"/>
    <property type="evidence" value="ECO:0007669"/>
    <property type="project" value="UniProtKB-SubCell"/>
</dbReference>
<evidence type="ECO:0000256" key="1">
    <source>
        <dbReference type="ARBA" id="ARBA00004613"/>
    </source>
</evidence>
<dbReference type="RefSeq" id="XP_054829126.1">
    <property type="nucleotide sequence ID" value="XM_054973151.1"/>
</dbReference>
<comment type="subcellular location">
    <subcellularLocation>
        <location evidence="1 9">Secreted</location>
    </subcellularLocation>
</comment>
<gene>
    <name evidence="12" type="primary">LOC129325478</name>
</gene>
<dbReference type="PANTHER" id="PTHR45869:SF7">
    <property type="entry name" value="C-REACTIVE PROTEIN"/>
    <property type="match status" value="1"/>
</dbReference>
<dbReference type="PANTHER" id="PTHR45869">
    <property type="entry name" value="C-REACTIVE PROTEIN-RELATED"/>
    <property type="match status" value="1"/>
</dbReference>
<dbReference type="InterPro" id="IPR051005">
    <property type="entry name" value="Pentraxin_domain"/>
</dbReference>
<dbReference type="InterPro" id="IPR013320">
    <property type="entry name" value="ConA-like_dom_sf"/>
</dbReference>
<comment type="subunit">
    <text evidence="9">Homopentamer. Pentaxin (or pentraxin) have a discoid arrangement of 5 non-covalently bound subunits.</text>
</comment>
<proteinExistence type="inferred from homology"/>
<dbReference type="SUPFAM" id="SSF49899">
    <property type="entry name" value="Concanavalin A-like lectins/glucanases"/>
    <property type="match status" value="1"/>
</dbReference>
<comment type="caution">
    <text evidence="8">Lacks conserved residue(s) required for the propagation of feature annotation.</text>
</comment>
<dbReference type="PROSITE" id="PS51828">
    <property type="entry name" value="PTX_2"/>
    <property type="match status" value="1"/>
</dbReference>
<comment type="similarity">
    <text evidence="7 9">Belongs to the pentraxin family.</text>
</comment>